<dbReference type="AlphaFoldDB" id="A0A836KKL5"/>
<feature type="compositionally biased region" description="Basic and acidic residues" evidence="1">
    <location>
        <begin position="253"/>
        <end position="272"/>
    </location>
</feature>
<dbReference type="OrthoDB" id="273684at2759"/>
<dbReference type="PANTHER" id="PTHR14659">
    <property type="entry name" value="ALPHA- AND GAMMA-ADAPTIN-BINDING PROTEIN P34"/>
    <property type="match status" value="1"/>
</dbReference>
<reference evidence="3" key="2">
    <citation type="journal article" date="2021" name="Sci. Data">
        <title>Chromosome-scale genome sequencing, assembly and annotation of six genomes from subfamily Leishmaniinae.</title>
        <authorList>
            <person name="Almutairi H."/>
            <person name="Urbaniak M.D."/>
            <person name="Bates M.D."/>
            <person name="Jariyapan N."/>
            <person name="Kwakye-Nuako G."/>
            <person name="Thomaz Soccol V."/>
            <person name="Al-Salem W.S."/>
            <person name="Dillon R.J."/>
            <person name="Bates P.A."/>
            <person name="Gatherer D."/>
        </authorList>
    </citation>
    <scope>NUCLEOTIDE SEQUENCE [LARGE SCALE GENOMIC DNA]</scope>
</reference>
<accession>A0A836KKL5</accession>
<feature type="region of interest" description="Disordered" evidence="1">
    <location>
        <begin position="1067"/>
        <end position="1101"/>
    </location>
</feature>
<evidence type="ECO:0000313" key="2">
    <source>
        <dbReference type="EMBL" id="KAG5477771.1"/>
    </source>
</evidence>
<organism evidence="2 3">
    <name type="scientific">Leishmania martiniquensis</name>
    <dbReference type="NCBI Taxonomy" id="1580590"/>
    <lineage>
        <taxon>Eukaryota</taxon>
        <taxon>Discoba</taxon>
        <taxon>Euglenozoa</taxon>
        <taxon>Kinetoplastea</taxon>
        <taxon>Metakinetoplastina</taxon>
        <taxon>Trypanosomatida</taxon>
        <taxon>Trypanosomatidae</taxon>
        <taxon>Leishmaniinae</taxon>
        <taxon>Leishmania</taxon>
    </lineage>
</organism>
<evidence type="ECO:0000313" key="3">
    <source>
        <dbReference type="Proteomes" id="UP000673552"/>
    </source>
</evidence>
<reference evidence="3" key="1">
    <citation type="journal article" date="2021" name="Microbiol. Resour. Announc.">
        <title>LGAAP: Leishmaniinae Genome Assembly and Annotation Pipeline.</title>
        <authorList>
            <person name="Almutairi H."/>
            <person name="Urbaniak M.D."/>
            <person name="Bates M.D."/>
            <person name="Jariyapan N."/>
            <person name="Kwakye-Nuako G."/>
            <person name="Thomaz-Soccol V."/>
            <person name="Al-Salem W.S."/>
            <person name="Dillon R.J."/>
            <person name="Bates P.A."/>
            <person name="Gatherer D."/>
        </authorList>
    </citation>
    <scope>NUCLEOTIDE SEQUENCE [LARGE SCALE GENOMIC DNA]</scope>
</reference>
<comment type="caution">
    <text evidence="2">The sequence shown here is derived from an EMBL/GenBank/DDBJ whole genome shotgun (WGS) entry which is preliminary data.</text>
</comment>
<dbReference type="Proteomes" id="UP000673552">
    <property type="component" value="Unassembled WGS sequence"/>
</dbReference>
<name>A0A836KKL5_9TRYP</name>
<dbReference type="EMBL" id="JAFEUZ010000024">
    <property type="protein sequence ID" value="KAG5477771.1"/>
    <property type="molecule type" value="Genomic_DNA"/>
</dbReference>
<dbReference type="InterPro" id="IPR019341">
    <property type="entry name" value="Alpha/Gamma-adaptin-bd_p34"/>
</dbReference>
<evidence type="ECO:0000256" key="1">
    <source>
        <dbReference type="SAM" id="MobiDB-lite"/>
    </source>
</evidence>
<sequence length="1139" mass="121624">MAHVYLLDVSYLASFEEGLPQKFSALPLSWRCAAELAQWTSVAAVRDAWVAACAETATATTEACVSTDVNFVTTGVASREPEQEGYVQQNSDADSAEANSARSCTLAAAEVGASRPCVYAMHTFPSAVPIKNRYFSAALTLVTGAPLRSCAGHGDDSLSAADPCDITADLLRKCPCSQGSHSKAYASHDGGYGGVLLARITQDPASVPWHAFPRSECLLHVIVVFHSGVADGCEAATAMPRSLACVRNSRRKEGADRGCRPSRDGAMSREESLEGAPAPLQELKERWNYFAAENGYECVFHATVYPSRAAAFMERGGRAVGNSVEEAALECVSVASGGRGLLEAPLTGSNRLYQLLCNTLWPAGVRRSVVTASARQSGDRGGEARNIVAQTPTPLKPHTGSAFVVVSDDEEAMWRLFQQRGDDCTRVRRRRLRFFTCAVPVSANLAAGARHTRVALVNQYYAAVVQPRLVQTAFFDVHMRELLDRHWEQHMTADSESDGLCPDAPAVVLWPPNPSASRTARSERKAQVTAAICGDADDKDVRSVYPPLEVILDSLARLGCRNVVVVEGEHRGGAALSGLTKYEALMCEERGIEVVQLDPARCTATSAGAAEMDVDAPPQPVVRDEDDIWATRGVDRLHELLHTVQWGQMHRMACAASPTGRLADRGRNSGLLLACGRTPFEEEAWVRDVLAALTASPSSTRRESATVSAEEYLRLAAPTVAAALGVALRKGTTDLGEGTSGAAVSVDVSNSYFAAGVDVYLEGGLQSYYAAPPSPRSGTRTMPPGWEDAHDAYVVVTTLCALQEAARTIGGPSQYTMDTDSSTAGTVGGAHAILGEVISTLARRQRGQWLGEQINAHVAHSTSQVSDMAADAPLVLLYIADVPATDTRRVELAEQLVCALARPTAACAATSFSANRSGISEDADDCVPMELVFTSEAPSLRTRAATAARGAGPVEDGTARVCEAFEQHVWPHRQALPHLRRRAGKIPHTTPNCFVEGGAPASPPPGAAAVEVSTTTKASAAVPREAVTVDIPWRKPVIGCALPGNFLVDPETLRSVPVRAMRNAPRNAGEIADGHSVGAECRESASAAPASHRKSVPEPLDEEELMQWMEKMKRYGHRLGEALRKEQAEVLALALERML</sequence>
<proteinExistence type="predicted"/>
<gene>
    <name evidence="2" type="ORF">LSCM1_05069</name>
</gene>
<keyword evidence="3" id="KW-1185">Reference proteome</keyword>
<dbReference type="KEGG" id="lmat:92515058"/>
<dbReference type="RefSeq" id="XP_067178409.1">
    <property type="nucleotide sequence ID" value="XM_067322546.1"/>
</dbReference>
<protein>
    <submittedName>
        <fullName evidence="2">Uncharacterized protein</fullName>
    </submittedName>
</protein>
<feature type="region of interest" description="Disordered" evidence="1">
    <location>
        <begin position="253"/>
        <end position="277"/>
    </location>
</feature>
<dbReference type="GeneID" id="92515058"/>
<dbReference type="PANTHER" id="PTHR14659:SF1">
    <property type="entry name" value="ALPHA- AND GAMMA-ADAPTIN-BINDING PROTEIN P34"/>
    <property type="match status" value="1"/>
</dbReference>